<name>A0A851GIC9_9BACT</name>
<proteinExistence type="inferred from homology"/>
<evidence type="ECO:0000313" key="4">
    <source>
        <dbReference type="EMBL" id="NWK56682.1"/>
    </source>
</evidence>
<comment type="similarity">
    <text evidence="1 3">Belongs to the bacterial histone-like protein family.</text>
</comment>
<gene>
    <name evidence="4" type="ORF">HW115_13750</name>
</gene>
<dbReference type="PANTHER" id="PTHR33175:SF2">
    <property type="entry name" value="INTEGRATION HOST FACTOR SUBUNIT ALPHA"/>
    <property type="match status" value="1"/>
</dbReference>
<sequence>MDTITKRDLVTQISNKTNMGQAQVLEVLESFLSTVTTELADGNTVVIRNFGSFQVREMKGKIGRNPKNPGLDMKIPPRAVVKFKPGKEMKEKVARILPVIQQAS</sequence>
<dbReference type="GO" id="GO:0030527">
    <property type="term" value="F:structural constituent of chromatin"/>
    <property type="evidence" value="ECO:0007669"/>
    <property type="project" value="InterPro"/>
</dbReference>
<dbReference type="CDD" id="cd13832">
    <property type="entry name" value="IHF"/>
    <property type="match status" value="1"/>
</dbReference>
<comment type="caution">
    <text evidence="4">The sequence shown here is derived from an EMBL/GenBank/DDBJ whole genome shotgun (WGS) entry which is preliminary data.</text>
</comment>
<dbReference type="PRINTS" id="PR01727">
    <property type="entry name" value="DNABINDINGHU"/>
</dbReference>
<dbReference type="InterPro" id="IPR010992">
    <property type="entry name" value="IHF-like_DNA-bd_dom_sf"/>
</dbReference>
<dbReference type="PANTHER" id="PTHR33175">
    <property type="entry name" value="DNA-BINDING PROTEIN HU"/>
    <property type="match status" value="1"/>
</dbReference>
<dbReference type="SMART" id="SM00411">
    <property type="entry name" value="BHL"/>
    <property type="match status" value="1"/>
</dbReference>
<dbReference type="GO" id="GO:0003677">
    <property type="term" value="F:DNA binding"/>
    <property type="evidence" value="ECO:0007669"/>
    <property type="project" value="UniProtKB-KW"/>
</dbReference>
<dbReference type="Pfam" id="PF00216">
    <property type="entry name" value="Bac_DNA_binding"/>
    <property type="match status" value="1"/>
</dbReference>
<dbReference type="EMBL" id="JACBAZ010000005">
    <property type="protein sequence ID" value="NWK56682.1"/>
    <property type="molecule type" value="Genomic_DNA"/>
</dbReference>
<dbReference type="AlphaFoldDB" id="A0A851GIC9"/>
<keyword evidence="5" id="KW-1185">Reference proteome</keyword>
<evidence type="ECO:0000256" key="2">
    <source>
        <dbReference type="ARBA" id="ARBA00023125"/>
    </source>
</evidence>
<evidence type="ECO:0000256" key="1">
    <source>
        <dbReference type="ARBA" id="ARBA00010529"/>
    </source>
</evidence>
<accession>A0A851GIC9</accession>
<keyword evidence="2 4" id="KW-0238">DNA-binding</keyword>
<dbReference type="InterPro" id="IPR000119">
    <property type="entry name" value="Hist_DNA-bd"/>
</dbReference>
<evidence type="ECO:0000256" key="3">
    <source>
        <dbReference type="RuleBase" id="RU003939"/>
    </source>
</evidence>
<dbReference type="GO" id="GO:0005829">
    <property type="term" value="C:cytosol"/>
    <property type="evidence" value="ECO:0007669"/>
    <property type="project" value="TreeGrafter"/>
</dbReference>
<reference evidence="4 5" key="1">
    <citation type="submission" date="2020-07" db="EMBL/GenBank/DDBJ databases">
        <title>Roseicoccus Jingziensis gen. nov., sp. nov., isolated from coastal seawater.</title>
        <authorList>
            <person name="Feng X."/>
        </authorList>
    </citation>
    <scope>NUCLEOTIDE SEQUENCE [LARGE SCALE GENOMIC DNA]</scope>
    <source>
        <strain evidence="4 5">N1E253</strain>
    </source>
</reference>
<evidence type="ECO:0000313" key="5">
    <source>
        <dbReference type="Proteomes" id="UP000557872"/>
    </source>
</evidence>
<dbReference type="Proteomes" id="UP000557872">
    <property type="component" value="Unassembled WGS sequence"/>
</dbReference>
<protein>
    <submittedName>
        <fullName evidence="4">HU family DNA-binding protein</fullName>
    </submittedName>
</protein>
<organism evidence="4 5">
    <name type="scientific">Oceaniferula marina</name>
    <dbReference type="NCBI Taxonomy" id="2748318"/>
    <lineage>
        <taxon>Bacteria</taxon>
        <taxon>Pseudomonadati</taxon>
        <taxon>Verrucomicrobiota</taxon>
        <taxon>Verrucomicrobiia</taxon>
        <taxon>Verrucomicrobiales</taxon>
        <taxon>Verrucomicrobiaceae</taxon>
        <taxon>Oceaniferula</taxon>
    </lineage>
</organism>
<dbReference type="RefSeq" id="WP_178933482.1">
    <property type="nucleotide sequence ID" value="NZ_JACBAZ010000005.1"/>
</dbReference>
<dbReference type="Gene3D" id="4.10.520.10">
    <property type="entry name" value="IHF-like DNA-binding proteins"/>
    <property type="match status" value="1"/>
</dbReference>
<dbReference type="SUPFAM" id="SSF47729">
    <property type="entry name" value="IHF-like DNA-binding proteins"/>
    <property type="match status" value="1"/>
</dbReference>